<protein>
    <submittedName>
        <fullName evidence="2">Uncharacterized protein</fullName>
    </submittedName>
</protein>
<keyword evidence="1" id="KW-1185">Reference proteome</keyword>
<reference evidence="2" key="1">
    <citation type="submission" date="2019-12" db="UniProtKB">
        <authorList>
            <consortium name="WormBaseParasite"/>
        </authorList>
    </citation>
    <scope>IDENTIFICATION</scope>
</reference>
<dbReference type="AlphaFoldDB" id="A0A5S6QN17"/>
<evidence type="ECO:0000313" key="1">
    <source>
        <dbReference type="Proteomes" id="UP000046395"/>
    </source>
</evidence>
<organism evidence="1 2">
    <name type="scientific">Trichuris muris</name>
    <name type="common">Mouse whipworm</name>
    <dbReference type="NCBI Taxonomy" id="70415"/>
    <lineage>
        <taxon>Eukaryota</taxon>
        <taxon>Metazoa</taxon>
        <taxon>Ecdysozoa</taxon>
        <taxon>Nematoda</taxon>
        <taxon>Enoplea</taxon>
        <taxon>Dorylaimia</taxon>
        <taxon>Trichinellida</taxon>
        <taxon>Trichuridae</taxon>
        <taxon>Trichuris</taxon>
    </lineage>
</organism>
<evidence type="ECO:0000313" key="2">
    <source>
        <dbReference type="WBParaSite" id="TMUE_2000008746.1"/>
    </source>
</evidence>
<accession>A0A5S6QN17</accession>
<name>A0A5S6QN17_TRIMR</name>
<dbReference type="Proteomes" id="UP000046395">
    <property type="component" value="Unassembled WGS sequence"/>
</dbReference>
<proteinExistence type="predicted"/>
<sequence>MSQGRVQERGPCTKGHLVRRGQVGAPQVSNFRILMEPWVYENRILFPRIRVRTSTGRRARFAGALVGRSNVIPRLSSRWVDTSFCSFSSLSVYLEQIGLETKSFGNKFVVTDLLSKKRNRLEITERGDLRLRLTNMAPDL</sequence>
<dbReference type="WBParaSite" id="TMUE_2000008746.1">
    <property type="protein sequence ID" value="TMUE_2000008746.1"/>
    <property type="gene ID" value="WBGene00300386"/>
</dbReference>